<feature type="signal peptide" evidence="1">
    <location>
        <begin position="1"/>
        <end position="19"/>
    </location>
</feature>
<proteinExistence type="predicted"/>
<evidence type="ECO:0000256" key="1">
    <source>
        <dbReference type="SAM" id="SignalP"/>
    </source>
</evidence>
<dbReference type="Proteomes" id="UP001201812">
    <property type="component" value="Unassembled WGS sequence"/>
</dbReference>
<reference evidence="2" key="1">
    <citation type="submission" date="2022-01" db="EMBL/GenBank/DDBJ databases">
        <title>Genome Sequence Resource for Two Populations of Ditylenchus destructor, the Migratory Endoparasitic Phytonematode.</title>
        <authorList>
            <person name="Zhang H."/>
            <person name="Lin R."/>
            <person name="Xie B."/>
        </authorList>
    </citation>
    <scope>NUCLEOTIDE SEQUENCE</scope>
    <source>
        <strain evidence="2">BazhouSP</strain>
    </source>
</reference>
<accession>A0AAD4QT16</accession>
<feature type="chain" id="PRO_5042297537" evidence="1">
    <location>
        <begin position="20"/>
        <end position="154"/>
    </location>
</feature>
<evidence type="ECO:0000313" key="3">
    <source>
        <dbReference type="Proteomes" id="UP001201812"/>
    </source>
</evidence>
<keyword evidence="1" id="KW-0732">Signal</keyword>
<dbReference type="AlphaFoldDB" id="A0AAD4QT16"/>
<dbReference type="EMBL" id="JAKKPZ010000234">
    <property type="protein sequence ID" value="KAI1698115.1"/>
    <property type="molecule type" value="Genomic_DNA"/>
</dbReference>
<protein>
    <submittedName>
        <fullName evidence="2">Uncharacterized protein</fullName>
    </submittedName>
</protein>
<organism evidence="2 3">
    <name type="scientific">Ditylenchus destructor</name>
    <dbReference type="NCBI Taxonomy" id="166010"/>
    <lineage>
        <taxon>Eukaryota</taxon>
        <taxon>Metazoa</taxon>
        <taxon>Ecdysozoa</taxon>
        <taxon>Nematoda</taxon>
        <taxon>Chromadorea</taxon>
        <taxon>Rhabditida</taxon>
        <taxon>Tylenchina</taxon>
        <taxon>Tylenchomorpha</taxon>
        <taxon>Sphaerularioidea</taxon>
        <taxon>Anguinidae</taxon>
        <taxon>Anguininae</taxon>
        <taxon>Ditylenchus</taxon>
    </lineage>
</organism>
<gene>
    <name evidence="2" type="ORF">DdX_18093</name>
</gene>
<sequence length="154" mass="17554">MYYSAFLFVFFTLVLNSMAIRHCEGDGKYEDETENNLLGNWQDRCSGLPHNLTMGDDEDVPDSACKRRFCPACVIKFREYCAREDMLHPCSLPCCELESAFRFYSVYGDELCKEMKADCGGLCGQMQNNSQLALDLIVNSQATPYKLCRAIEFC</sequence>
<name>A0AAD4QT16_9BILA</name>
<keyword evidence="3" id="KW-1185">Reference proteome</keyword>
<evidence type="ECO:0000313" key="2">
    <source>
        <dbReference type="EMBL" id="KAI1698115.1"/>
    </source>
</evidence>
<comment type="caution">
    <text evidence="2">The sequence shown here is derived from an EMBL/GenBank/DDBJ whole genome shotgun (WGS) entry which is preliminary data.</text>
</comment>